<evidence type="ECO:0000313" key="1">
    <source>
        <dbReference type="EMBL" id="EKM33662.1"/>
    </source>
</evidence>
<dbReference type="InterPro" id="IPR043519">
    <property type="entry name" value="NT_sf"/>
</dbReference>
<organism evidence="1 3">
    <name type="scientific">Vibrio harveyi</name>
    <name type="common">Beneckea harveyi</name>
    <dbReference type="NCBI Taxonomy" id="669"/>
    <lineage>
        <taxon>Bacteria</taxon>
        <taxon>Pseudomonadati</taxon>
        <taxon>Pseudomonadota</taxon>
        <taxon>Gammaproteobacteria</taxon>
        <taxon>Vibrionales</taxon>
        <taxon>Vibrionaceae</taxon>
        <taxon>Vibrio</taxon>
    </lineage>
</organism>
<dbReference type="Proteomes" id="UP000008367">
    <property type="component" value="Unassembled WGS sequence"/>
</dbReference>
<dbReference type="AlphaFoldDB" id="A0A3A1PXC1"/>
<reference evidence="1 3" key="1">
    <citation type="submission" date="2012-10" db="EMBL/GenBank/DDBJ databases">
        <title>Genome sequence of Vibrio Cholerae HENC-02.</title>
        <authorList>
            <person name="Eppinger M."/>
            <person name="Hasan N.A."/>
            <person name="Sengamalay N."/>
            <person name="Hine E."/>
            <person name="Su Q."/>
            <person name="Daugherty S.C."/>
            <person name="Young S."/>
            <person name="Sadzewicz L."/>
            <person name="Tallon L."/>
            <person name="Cebula T.A."/>
            <person name="Ravel J."/>
            <person name="Colwell R.R."/>
        </authorList>
    </citation>
    <scope>NUCLEOTIDE SEQUENCE [LARGE SCALE GENOMIC DNA]</scope>
    <source>
        <strain evidence="1 3">HENC-02</strain>
    </source>
</reference>
<keyword evidence="1" id="KW-0808">Transferase</keyword>
<name>A0A3A1PXC1_VIBHA</name>
<dbReference type="EMBL" id="QOUW02000048">
    <property type="protein sequence ID" value="RIW11903.1"/>
    <property type="molecule type" value="Genomic_DNA"/>
</dbReference>
<comment type="caution">
    <text evidence="1">The sequence shown here is derived from an EMBL/GenBank/DDBJ whole genome shotgun (WGS) entry which is preliminary data.</text>
</comment>
<dbReference type="STRING" id="669.AL538_21205"/>
<reference evidence="2 4" key="2">
    <citation type="submission" date="2018-08" db="EMBL/GenBank/DDBJ databases">
        <title>Vibrio harveyi strains pathogenic to white snook Centropomus viridis Lockington (1877) and potential probiotic bacteria.</title>
        <authorList>
            <person name="Soto-Rodriguez S."/>
            <person name="Gomez-Gil B."/>
            <person name="Lozano-Olvera R."/>
        </authorList>
    </citation>
    <scope>NUCLEOTIDE SEQUENCE [LARGE SCALE GENOMIC DNA]</scope>
    <source>
        <strain evidence="2 4">CAIM 1508</strain>
    </source>
</reference>
<evidence type="ECO:0000313" key="2">
    <source>
        <dbReference type="EMBL" id="RIW11903.1"/>
    </source>
</evidence>
<evidence type="ECO:0000313" key="4">
    <source>
        <dbReference type="Proteomes" id="UP000253437"/>
    </source>
</evidence>
<dbReference type="GO" id="GO:0016740">
    <property type="term" value="F:transferase activity"/>
    <property type="evidence" value="ECO:0007669"/>
    <property type="project" value="UniProtKB-KW"/>
</dbReference>
<sequence>MKFSSTLPQAHEQLLKKILAVFTADQRILGIGASGSYASDSMDKYSDLDLVIAINPDDVESVMTERFALIDKVEGQVAAFTGEHVGEPRLVIAIYAPDAIHVDFKFVALQDAAARVDHTKVLWERDGQLSQVFTTSQPHYPQPDPQWIEDRFWIWVHYGATKIARGEYFEAAEFLSFLRSVAISPLALQQQGLTPSGVRKIESRLPKFSEQLKQTVAMPERDALIPAFQKIIELYLALRENEQVSIKPQAQQLCMDYFTQELMGK</sequence>
<proteinExistence type="predicted"/>
<dbReference type="Proteomes" id="UP000253437">
    <property type="component" value="Unassembled WGS sequence"/>
</dbReference>
<dbReference type="InterPro" id="IPR007530">
    <property type="entry name" value="Aminoglycoside_adenylylTfrase"/>
</dbReference>
<accession>A0A3A1PXC1</accession>
<dbReference type="RefSeq" id="WP_005448649.1">
    <property type="nucleotide sequence ID" value="NZ_BBKY01000010.1"/>
</dbReference>
<dbReference type="EMBL" id="AJSR01000166">
    <property type="protein sequence ID" value="EKM33662.1"/>
    <property type="molecule type" value="Genomic_DNA"/>
</dbReference>
<dbReference type="Gene3D" id="3.30.460.10">
    <property type="entry name" value="Beta Polymerase, domain 2"/>
    <property type="match status" value="1"/>
</dbReference>
<evidence type="ECO:0000313" key="3">
    <source>
        <dbReference type="Proteomes" id="UP000008367"/>
    </source>
</evidence>
<gene>
    <name evidence="2" type="ORF">DS957_013950</name>
    <name evidence="1" type="ORF">VCHENC02_0919</name>
</gene>
<dbReference type="SUPFAM" id="SSF81301">
    <property type="entry name" value="Nucleotidyltransferase"/>
    <property type="match status" value="1"/>
</dbReference>
<dbReference type="Pfam" id="PF04439">
    <property type="entry name" value="Adenyl_transf"/>
    <property type="match status" value="1"/>
</dbReference>
<protein>
    <submittedName>
        <fullName evidence="1">Nucleotidyltransferase domain protein</fullName>
    </submittedName>
    <submittedName>
        <fullName evidence="2">Oxalate:formate antiporter</fullName>
    </submittedName>
</protein>